<accession>A0A2K5LPE5</accession>
<protein>
    <submittedName>
        <fullName evidence="2">Uncharacterized protein</fullName>
    </submittedName>
</protein>
<reference evidence="2" key="2">
    <citation type="submission" date="2025-09" db="UniProtKB">
        <authorList>
            <consortium name="Ensembl"/>
        </authorList>
    </citation>
    <scope>IDENTIFICATION</scope>
</reference>
<dbReference type="Proteomes" id="UP000233060">
    <property type="component" value="Unassembled WGS sequence"/>
</dbReference>
<keyword evidence="3" id="KW-1185">Reference proteome</keyword>
<evidence type="ECO:0000313" key="3">
    <source>
        <dbReference type="Proteomes" id="UP000233060"/>
    </source>
</evidence>
<evidence type="ECO:0000256" key="1">
    <source>
        <dbReference type="SAM" id="MobiDB-lite"/>
    </source>
</evidence>
<reference evidence="2" key="1">
    <citation type="submission" date="2025-08" db="UniProtKB">
        <authorList>
            <consortium name="Ensembl"/>
        </authorList>
    </citation>
    <scope>IDENTIFICATION</scope>
</reference>
<dbReference type="AlphaFoldDB" id="A0A2K5LPE5"/>
<organism evidence="2 3">
    <name type="scientific">Cercocebus atys</name>
    <name type="common">Sooty mangabey</name>
    <name type="synonym">Cercocebus torquatus atys</name>
    <dbReference type="NCBI Taxonomy" id="9531"/>
    <lineage>
        <taxon>Eukaryota</taxon>
        <taxon>Metazoa</taxon>
        <taxon>Chordata</taxon>
        <taxon>Craniata</taxon>
        <taxon>Vertebrata</taxon>
        <taxon>Euteleostomi</taxon>
        <taxon>Mammalia</taxon>
        <taxon>Eutheria</taxon>
        <taxon>Euarchontoglires</taxon>
        <taxon>Primates</taxon>
        <taxon>Haplorrhini</taxon>
        <taxon>Catarrhini</taxon>
        <taxon>Cercopithecidae</taxon>
        <taxon>Cercopithecinae</taxon>
        <taxon>Cercocebus</taxon>
    </lineage>
</organism>
<dbReference type="Ensembl" id="ENSCATT00000038971.1">
    <property type="protein sequence ID" value="ENSCATP00000014822.1"/>
    <property type="gene ID" value="ENSCATG00000031424.1"/>
</dbReference>
<proteinExistence type="predicted"/>
<feature type="region of interest" description="Disordered" evidence="1">
    <location>
        <begin position="1"/>
        <end position="22"/>
    </location>
</feature>
<name>A0A2K5LPE5_CERAT</name>
<evidence type="ECO:0000313" key="2">
    <source>
        <dbReference type="Ensembl" id="ENSCATP00000014822.1"/>
    </source>
</evidence>
<sequence length="35" mass="4040">MPNSEPGCSHLERFSTASPHTKGEAHRWLGTFRWK</sequence>